<dbReference type="RefSeq" id="WP_073079929.1">
    <property type="nucleotide sequence ID" value="NZ_FRBL01000003.1"/>
</dbReference>
<keyword evidence="2" id="KW-0732">Signal</keyword>
<keyword evidence="1" id="KW-0472">Membrane</keyword>
<organism evidence="3 4">
    <name type="scientific">Chitinophaga jiangningensis</name>
    <dbReference type="NCBI Taxonomy" id="1419482"/>
    <lineage>
        <taxon>Bacteria</taxon>
        <taxon>Pseudomonadati</taxon>
        <taxon>Bacteroidota</taxon>
        <taxon>Chitinophagia</taxon>
        <taxon>Chitinophagales</taxon>
        <taxon>Chitinophagaceae</taxon>
        <taxon>Chitinophaga</taxon>
    </lineage>
</organism>
<name>A0A1M7AAY7_9BACT</name>
<evidence type="ECO:0000313" key="3">
    <source>
        <dbReference type="EMBL" id="SHL39893.1"/>
    </source>
</evidence>
<evidence type="ECO:0000256" key="2">
    <source>
        <dbReference type="SAM" id="SignalP"/>
    </source>
</evidence>
<dbReference type="STRING" id="1419482.SAMN05444266_103205"/>
<gene>
    <name evidence="3" type="ORF">SAMN05444266_103205</name>
</gene>
<dbReference type="OrthoDB" id="1121912at2"/>
<reference evidence="3 4" key="1">
    <citation type="submission" date="2016-11" db="EMBL/GenBank/DDBJ databases">
        <authorList>
            <person name="Jaros S."/>
            <person name="Januszkiewicz K."/>
            <person name="Wedrychowicz H."/>
        </authorList>
    </citation>
    <scope>NUCLEOTIDE SEQUENCE [LARGE SCALE GENOMIC DNA]</scope>
    <source>
        <strain evidence="3 4">DSM 27406</strain>
    </source>
</reference>
<accession>A0A1M7AAY7</accession>
<evidence type="ECO:0000313" key="4">
    <source>
        <dbReference type="Proteomes" id="UP000184420"/>
    </source>
</evidence>
<feature type="chain" id="PRO_5012974803" description="Four helix bundle sensory module for signal transduction" evidence="2">
    <location>
        <begin position="24"/>
        <end position="186"/>
    </location>
</feature>
<proteinExistence type="predicted"/>
<feature type="transmembrane region" description="Helical" evidence="1">
    <location>
        <begin position="166"/>
        <end position="185"/>
    </location>
</feature>
<protein>
    <recommendedName>
        <fullName evidence="5">Four helix bundle sensory module for signal transduction</fullName>
    </recommendedName>
</protein>
<keyword evidence="1" id="KW-0812">Transmembrane</keyword>
<evidence type="ECO:0000256" key="1">
    <source>
        <dbReference type="SAM" id="Phobius"/>
    </source>
</evidence>
<dbReference type="EMBL" id="FRBL01000003">
    <property type="protein sequence ID" value="SHL39893.1"/>
    <property type="molecule type" value="Genomic_DNA"/>
</dbReference>
<evidence type="ECO:0008006" key="5">
    <source>
        <dbReference type="Google" id="ProtNLM"/>
    </source>
</evidence>
<sequence length="186" mass="20648">MKTARLYRVVLLVLLTMPLLTHAQQVQTATDSLSLRAYLLSRGDTLTLGYDSAYLLNKRIFKLYADNYQKVLKGNLASQRIIEAYDSLVVLQDSMLKRKDFYYTQLKGSFDGLQGATDVFIKRTDANLVGLNQSLAAANTHLQNVQTSLDASLEKLKTQNKQKVKLAIGGFAIGIALTSLIFLVAN</sequence>
<keyword evidence="4" id="KW-1185">Reference proteome</keyword>
<dbReference type="AlphaFoldDB" id="A0A1M7AAY7"/>
<keyword evidence="1" id="KW-1133">Transmembrane helix</keyword>
<dbReference type="Proteomes" id="UP000184420">
    <property type="component" value="Unassembled WGS sequence"/>
</dbReference>
<feature type="signal peptide" evidence="2">
    <location>
        <begin position="1"/>
        <end position="23"/>
    </location>
</feature>